<keyword evidence="2" id="KW-1003">Cell membrane</keyword>
<evidence type="ECO:0000256" key="1">
    <source>
        <dbReference type="ARBA" id="ARBA00004609"/>
    </source>
</evidence>
<accession>A0A376B6G1</accession>
<proteinExistence type="predicted"/>
<keyword evidence="5" id="KW-0472">Membrane</keyword>
<evidence type="ECO:0000256" key="5">
    <source>
        <dbReference type="ARBA" id="ARBA00023136"/>
    </source>
</evidence>
<keyword evidence="6" id="KW-0325">Glycoprotein</keyword>
<dbReference type="Proteomes" id="UP000262825">
    <property type="component" value="Unassembled WGS sequence"/>
</dbReference>
<evidence type="ECO:0000313" key="11">
    <source>
        <dbReference type="EMBL" id="SSD60268.1"/>
    </source>
</evidence>
<gene>
    <name evidence="11" type="ORF">SCODWIG_02029</name>
</gene>
<evidence type="ECO:0000256" key="7">
    <source>
        <dbReference type="ARBA" id="ARBA00023288"/>
    </source>
</evidence>
<comment type="subcellular location">
    <subcellularLocation>
        <location evidence="1">Cell membrane</location>
        <topology evidence="1">Lipid-anchor</topology>
        <topology evidence="1">GPI-anchor</topology>
    </subcellularLocation>
</comment>
<evidence type="ECO:0000256" key="8">
    <source>
        <dbReference type="SAM" id="MobiDB-lite"/>
    </source>
</evidence>
<evidence type="ECO:0000256" key="4">
    <source>
        <dbReference type="ARBA" id="ARBA00022729"/>
    </source>
</evidence>
<reference evidence="12" key="1">
    <citation type="submission" date="2018-06" db="EMBL/GenBank/DDBJ databases">
        <authorList>
            <person name="Guldener U."/>
        </authorList>
    </citation>
    <scope>NUCLEOTIDE SEQUENCE [LARGE SCALE GENOMIC DNA]</scope>
    <source>
        <strain evidence="12">UTAD17</strain>
    </source>
</reference>
<dbReference type="CDD" id="cd21176">
    <property type="entry name" value="LPMO_auxiliary-like"/>
    <property type="match status" value="1"/>
</dbReference>
<dbReference type="InterPro" id="IPR046530">
    <property type="entry name" value="BIM1-like_dom"/>
</dbReference>
<feature type="compositionally biased region" description="Low complexity" evidence="8">
    <location>
        <begin position="302"/>
        <end position="319"/>
    </location>
</feature>
<protein>
    <recommendedName>
        <fullName evidence="10">Copper acquisition factor BIM1-like domain-containing protein</fullName>
    </recommendedName>
</protein>
<dbReference type="PANTHER" id="PTHR34992">
    <property type="entry name" value="HYPHAL ANASTAMOSIS-7 PROTEIN"/>
    <property type="match status" value="1"/>
</dbReference>
<keyword evidence="4 9" id="KW-0732">Signal</keyword>
<dbReference type="Gene3D" id="2.160.20.80">
    <property type="entry name" value="E3 ubiquitin-protein ligase SopA"/>
    <property type="match status" value="1"/>
</dbReference>
<keyword evidence="7" id="KW-0449">Lipoprotein</keyword>
<dbReference type="InterPro" id="IPR046936">
    <property type="entry name" value="BIM1-like"/>
</dbReference>
<evidence type="ECO:0000256" key="2">
    <source>
        <dbReference type="ARBA" id="ARBA00022475"/>
    </source>
</evidence>
<dbReference type="VEuPathDB" id="FungiDB:SCODWIG_02029"/>
<feature type="domain" description="Copper acquisition factor BIM1-like" evidence="10">
    <location>
        <begin position="19"/>
        <end position="167"/>
    </location>
</feature>
<name>A0A376B6G1_9ASCO</name>
<dbReference type="AlphaFoldDB" id="A0A376B6G1"/>
<feature type="region of interest" description="Disordered" evidence="8">
    <location>
        <begin position="302"/>
        <end position="326"/>
    </location>
</feature>
<evidence type="ECO:0000259" key="10">
    <source>
        <dbReference type="Pfam" id="PF20238"/>
    </source>
</evidence>
<evidence type="ECO:0000256" key="6">
    <source>
        <dbReference type="ARBA" id="ARBA00023180"/>
    </source>
</evidence>
<feature type="chain" id="PRO_5016837271" description="Copper acquisition factor BIM1-like domain-containing protein" evidence="9">
    <location>
        <begin position="21"/>
        <end position="347"/>
    </location>
</feature>
<keyword evidence="12" id="KW-1185">Reference proteome</keyword>
<dbReference type="EMBL" id="UFAJ01000312">
    <property type="protein sequence ID" value="SSD60268.1"/>
    <property type="molecule type" value="Genomic_DNA"/>
</dbReference>
<keyword evidence="3" id="KW-0336">GPI-anchor</keyword>
<dbReference type="GO" id="GO:0098552">
    <property type="term" value="C:side of membrane"/>
    <property type="evidence" value="ECO:0007669"/>
    <property type="project" value="UniProtKB-KW"/>
</dbReference>
<feature type="signal peptide" evidence="9">
    <location>
        <begin position="1"/>
        <end position="20"/>
    </location>
</feature>
<evidence type="ECO:0000256" key="9">
    <source>
        <dbReference type="SAM" id="SignalP"/>
    </source>
</evidence>
<sequence>MQITASLATLFLALAPAVNAHFRIPFPGERNSTNWGTQTTAPCGGDNTTVLPRYEWNPNGSPIDLFMHHNKSVGAIYLCPKDDCSKVEDFDIVVREPFDMFTPGNFCIPALQIPSEYNKEGFNGTLQVVYASTGSTYGDYMYMYNCVDFTISSDGPIYNGSQCSNTSQTIVANDTVLDAEFSSEEATLTSAAPLMSSQSYSLLNSFFTYTKNMTTTATTANSSATGMAGMDMSGMDMSGMDMSGMDMSTTTAVNSTSTMSGMDMSGMSMSGMDMSGMDMSGMDMGSTSSAAASSTASSVAASSTTDASSTTASSNSTSTVKSKNEANSSGLSAALTLFVSGLLTFLF</sequence>
<organism evidence="11 12">
    <name type="scientific">Saccharomycodes ludwigii</name>
    <dbReference type="NCBI Taxonomy" id="36035"/>
    <lineage>
        <taxon>Eukaryota</taxon>
        <taxon>Fungi</taxon>
        <taxon>Dikarya</taxon>
        <taxon>Ascomycota</taxon>
        <taxon>Saccharomycotina</taxon>
        <taxon>Saccharomycetes</taxon>
        <taxon>Saccharomycodales</taxon>
        <taxon>Saccharomycodaceae</taxon>
        <taxon>Saccharomycodes</taxon>
    </lineage>
</organism>
<dbReference type="GO" id="GO:0005886">
    <property type="term" value="C:plasma membrane"/>
    <property type="evidence" value="ECO:0007669"/>
    <property type="project" value="UniProtKB-SubCell"/>
</dbReference>
<evidence type="ECO:0000313" key="12">
    <source>
        <dbReference type="Proteomes" id="UP000262825"/>
    </source>
</evidence>
<dbReference type="PANTHER" id="PTHR34992:SF1">
    <property type="entry name" value="COPPER ACQUISITION FACTOR BIM1-LIKE DOMAIN-CONTAINING PROTEIN"/>
    <property type="match status" value="1"/>
</dbReference>
<dbReference type="SUPFAM" id="SSF141571">
    <property type="entry name" value="Pentapeptide repeat-like"/>
    <property type="match status" value="1"/>
</dbReference>
<dbReference type="Pfam" id="PF20238">
    <property type="entry name" value="BIM1-like_dom"/>
    <property type="match status" value="1"/>
</dbReference>
<evidence type="ECO:0000256" key="3">
    <source>
        <dbReference type="ARBA" id="ARBA00022622"/>
    </source>
</evidence>